<sequence length="91" mass="9461">MRGVEAPSFVISSLILLLLLLCGHGSNCALTSYAKSSILANRRADVLLPNTSPTASPLPYLPLLLAPSPLAPCTNSTIPKLSGLSISLSIF</sequence>
<evidence type="ECO:0000313" key="3">
    <source>
        <dbReference type="Proteomes" id="UP001291926"/>
    </source>
</evidence>
<name>A0ABR0D7V9_9LAMI</name>
<dbReference type="Proteomes" id="UP001291926">
    <property type="component" value="Unassembled WGS sequence"/>
</dbReference>
<feature type="chain" id="PRO_5045482227" description="Secreted protein" evidence="1">
    <location>
        <begin position="26"/>
        <end position="91"/>
    </location>
</feature>
<reference evidence="2 3" key="1">
    <citation type="journal article" date="2023" name="bioRxiv">
        <title>Genome report: Whole genome sequence and annotation of Penstemon davidsonii.</title>
        <authorList>
            <person name="Ostevik K.L."/>
            <person name="Alabady M."/>
            <person name="Zhang M."/>
            <person name="Rausher M.D."/>
        </authorList>
    </citation>
    <scope>NUCLEOTIDE SEQUENCE [LARGE SCALE GENOMIC DNA]</scope>
    <source>
        <strain evidence="2">DNT005</strain>
        <tissue evidence="2">Whole leaf</tissue>
    </source>
</reference>
<evidence type="ECO:0000313" key="2">
    <source>
        <dbReference type="EMBL" id="KAK4485084.1"/>
    </source>
</evidence>
<keyword evidence="1" id="KW-0732">Signal</keyword>
<evidence type="ECO:0008006" key="4">
    <source>
        <dbReference type="Google" id="ProtNLM"/>
    </source>
</evidence>
<comment type="caution">
    <text evidence="2">The sequence shown here is derived from an EMBL/GenBank/DDBJ whole genome shotgun (WGS) entry which is preliminary data.</text>
</comment>
<keyword evidence="3" id="KW-1185">Reference proteome</keyword>
<proteinExistence type="predicted"/>
<organism evidence="2 3">
    <name type="scientific">Penstemon davidsonii</name>
    <dbReference type="NCBI Taxonomy" id="160366"/>
    <lineage>
        <taxon>Eukaryota</taxon>
        <taxon>Viridiplantae</taxon>
        <taxon>Streptophyta</taxon>
        <taxon>Embryophyta</taxon>
        <taxon>Tracheophyta</taxon>
        <taxon>Spermatophyta</taxon>
        <taxon>Magnoliopsida</taxon>
        <taxon>eudicotyledons</taxon>
        <taxon>Gunneridae</taxon>
        <taxon>Pentapetalae</taxon>
        <taxon>asterids</taxon>
        <taxon>lamiids</taxon>
        <taxon>Lamiales</taxon>
        <taxon>Plantaginaceae</taxon>
        <taxon>Cheloneae</taxon>
        <taxon>Penstemon</taxon>
    </lineage>
</organism>
<dbReference type="EMBL" id="JAYDYQ010002533">
    <property type="protein sequence ID" value="KAK4485084.1"/>
    <property type="molecule type" value="Genomic_DNA"/>
</dbReference>
<feature type="signal peptide" evidence="1">
    <location>
        <begin position="1"/>
        <end position="25"/>
    </location>
</feature>
<evidence type="ECO:0000256" key="1">
    <source>
        <dbReference type="SAM" id="SignalP"/>
    </source>
</evidence>
<accession>A0ABR0D7V9</accession>
<gene>
    <name evidence="2" type="ORF">RD792_007692</name>
</gene>
<protein>
    <recommendedName>
        <fullName evidence="4">Secreted protein</fullName>
    </recommendedName>
</protein>